<sequence length="176" mass="20533">LRRKWDDEEYKQKVKDREAGLIVDEEEADKNKKKIRYDLPTDKPLEFFKARDKDLNLSTKVGKATYIKGVTPGDKQGGFYCETCDMHFKDSNSALDHENSKRHNRLKGVSMRVQSSTLSQVQNKLKKAKEDKLAKSNQTIVGKNKNTEKEYEKIYKDLEEKEKLEGKKDETKEDNK</sequence>
<dbReference type="RefSeq" id="XP_003285965.1">
    <property type="nucleotide sequence ID" value="XM_003285917.1"/>
</dbReference>
<evidence type="ECO:0000313" key="7">
    <source>
        <dbReference type="EMBL" id="EGC37491.1"/>
    </source>
</evidence>
<dbReference type="InterPro" id="IPR036236">
    <property type="entry name" value="Znf_C2H2_sf"/>
</dbReference>
<dbReference type="STRING" id="5786.F0ZEZ9"/>
<dbReference type="InterPro" id="IPR003604">
    <property type="entry name" value="Matrin/U1-like-C_Znf_C2H2"/>
</dbReference>
<dbReference type="InterPro" id="IPR013087">
    <property type="entry name" value="Znf_C2H2_type"/>
</dbReference>
<evidence type="ECO:0000256" key="2">
    <source>
        <dbReference type="ARBA" id="ARBA00022771"/>
    </source>
</evidence>
<dbReference type="GO" id="GO:0008270">
    <property type="term" value="F:zinc ion binding"/>
    <property type="evidence" value="ECO:0007669"/>
    <property type="project" value="UniProtKB-KW"/>
</dbReference>
<dbReference type="VEuPathDB" id="AmoebaDB:DICPUDRAFT_11599"/>
<dbReference type="PROSITE" id="PS00028">
    <property type="entry name" value="ZINC_FINGER_C2H2_1"/>
    <property type="match status" value="1"/>
</dbReference>
<proteinExistence type="predicted"/>
<evidence type="ECO:0000313" key="8">
    <source>
        <dbReference type="Proteomes" id="UP000001064"/>
    </source>
</evidence>
<organism evidence="7 8">
    <name type="scientific">Dictyostelium purpureum</name>
    <name type="common">Slime mold</name>
    <dbReference type="NCBI Taxonomy" id="5786"/>
    <lineage>
        <taxon>Eukaryota</taxon>
        <taxon>Amoebozoa</taxon>
        <taxon>Evosea</taxon>
        <taxon>Eumycetozoa</taxon>
        <taxon>Dictyostelia</taxon>
        <taxon>Dictyosteliales</taxon>
        <taxon>Dictyosteliaceae</taxon>
        <taxon>Dictyostelium</taxon>
    </lineage>
</organism>
<dbReference type="GeneID" id="10499714"/>
<dbReference type="InterPro" id="IPR040107">
    <property type="entry name" value="Snu23"/>
</dbReference>
<dbReference type="InterPro" id="IPR022755">
    <property type="entry name" value="Znf_C2H2_jaz"/>
</dbReference>
<dbReference type="Proteomes" id="UP000001064">
    <property type="component" value="Unassembled WGS sequence"/>
</dbReference>
<feature type="region of interest" description="Disordered" evidence="5">
    <location>
        <begin position="112"/>
        <end position="147"/>
    </location>
</feature>
<name>F0ZEZ9_DICPU</name>
<protein>
    <recommendedName>
        <fullName evidence="6">C2H2-type domain-containing protein</fullName>
    </recommendedName>
</protein>
<dbReference type="GO" id="GO:0003676">
    <property type="term" value="F:nucleic acid binding"/>
    <property type="evidence" value="ECO:0007669"/>
    <property type="project" value="InterPro"/>
</dbReference>
<dbReference type="InParanoid" id="F0ZEZ9"/>
<evidence type="ECO:0000256" key="4">
    <source>
        <dbReference type="ARBA" id="ARBA00023242"/>
    </source>
</evidence>
<keyword evidence="3" id="KW-0862">Zinc</keyword>
<evidence type="ECO:0000256" key="1">
    <source>
        <dbReference type="ARBA" id="ARBA00022723"/>
    </source>
</evidence>
<dbReference type="GO" id="GO:0000398">
    <property type="term" value="P:mRNA splicing, via spliceosome"/>
    <property type="evidence" value="ECO:0000318"/>
    <property type="project" value="GO_Central"/>
</dbReference>
<reference evidence="8" key="1">
    <citation type="journal article" date="2011" name="Genome Biol.">
        <title>Comparative genomics of the social amoebae Dictyostelium discoideum and Dictyostelium purpureum.</title>
        <authorList>
            <consortium name="US DOE Joint Genome Institute (JGI-PGF)"/>
            <person name="Sucgang R."/>
            <person name="Kuo A."/>
            <person name="Tian X."/>
            <person name="Salerno W."/>
            <person name="Parikh A."/>
            <person name="Feasley C.L."/>
            <person name="Dalin E."/>
            <person name="Tu H."/>
            <person name="Huang E."/>
            <person name="Barry K."/>
            <person name="Lindquist E."/>
            <person name="Shapiro H."/>
            <person name="Bruce D."/>
            <person name="Schmutz J."/>
            <person name="Salamov A."/>
            <person name="Fey P."/>
            <person name="Gaudet P."/>
            <person name="Anjard C."/>
            <person name="Babu M.M."/>
            <person name="Basu S."/>
            <person name="Bushmanova Y."/>
            <person name="van der Wel H."/>
            <person name="Katoh-Kurasawa M."/>
            <person name="Dinh C."/>
            <person name="Coutinho P.M."/>
            <person name="Saito T."/>
            <person name="Elias M."/>
            <person name="Schaap P."/>
            <person name="Kay R.R."/>
            <person name="Henrissat B."/>
            <person name="Eichinger L."/>
            <person name="Rivero F."/>
            <person name="Putnam N.H."/>
            <person name="West C.M."/>
            <person name="Loomis W.F."/>
            <person name="Chisholm R.L."/>
            <person name="Shaulsky G."/>
            <person name="Strassmann J.E."/>
            <person name="Queller D.C."/>
            <person name="Kuspa A."/>
            <person name="Grigoriev I.V."/>
        </authorList>
    </citation>
    <scope>NUCLEOTIDE SEQUENCE [LARGE SCALE GENOMIC DNA]</scope>
    <source>
        <strain evidence="8">QSDP1</strain>
    </source>
</reference>
<dbReference type="PANTHER" id="PTHR45986:SF1">
    <property type="entry name" value="ZINC FINGER MATRIN-TYPE PROTEIN 2"/>
    <property type="match status" value="1"/>
</dbReference>
<dbReference type="PANTHER" id="PTHR45986">
    <property type="entry name" value="ZINC FINGER MATRIN-TYPE PROTEIN 2"/>
    <property type="match status" value="1"/>
</dbReference>
<dbReference type="OMA" id="NIPIYRR"/>
<dbReference type="Gene3D" id="3.30.160.60">
    <property type="entry name" value="Classic Zinc Finger"/>
    <property type="match status" value="1"/>
</dbReference>
<keyword evidence="8" id="KW-1185">Reference proteome</keyword>
<keyword evidence="2" id="KW-0863">Zinc-finger</keyword>
<dbReference type="GO" id="GO:0005681">
    <property type="term" value="C:spliceosomal complex"/>
    <property type="evidence" value="ECO:0007669"/>
    <property type="project" value="InterPro"/>
</dbReference>
<dbReference type="KEGG" id="dpp:DICPUDRAFT_11599"/>
<feature type="region of interest" description="Disordered" evidence="5">
    <location>
        <begin position="157"/>
        <end position="176"/>
    </location>
</feature>
<dbReference type="Pfam" id="PF12171">
    <property type="entry name" value="zf-C2H2_jaz"/>
    <property type="match status" value="1"/>
</dbReference>
<dbReference type="eggNOG" id="KOG4727">
    <property type="taxonomic scope" value="Eukaryota"/>
</dbReference>
<keyword evidence="4" id="KW-0539">Nucleus</keyword>
<dbReference type="EMBL" id="GL870998">
    <property type="protein sequence ID" value="EGC37491.1"/>
    <property type="molecule type" value="Genomic_DNA"/>
</dbReference>
<feature type="domain" description="C2H2-type" evidence="6">
    <location>
        <begin position="81"/>
        <end position="103"/>
    </location>
</feature>
<dbReference type="SUPFAM" id="SSF57667">
    <property type="entry name" value="beta-beta-alpha zinc fingers"/>
    <property type="match status" value="1"/>
</dbReference>
<gene>
    <name evidence="7" type="ORF">DICPUDRAFT_11599</name>
</gene>
<dbReference type="OrthoDB" id="30343at2759"/>
<dbReference type="SMART" id="SM00451">
    <property type="entry name" value="ZnF_U1"/>
    <property type="match status" value="1"/>
</dbReference>
<dbReference type="GO" id="GO:0046540">
    <property type="term" value="C:U4/U6 x U5 tri-snRNP complex"/>
    <property type="evidence" value="ECO:0000318"/>
    <property type="project" value="GO_Central"/>
</dbReference>
<accession>F0ZEZ9</accession>
<keyword evidence="1" id="KW-0479">Metal-binding</keyword>
<evidence type="ECO:0000259" key="6">
    <source>
        <dbReference type="PROSITE" id="PS00028"/>
    </source>
</evidence>
<dbReference type="AlphaFoldDB" id="F0ZEZ9"/>
<feature type="compositionally biased region" description="Polar residues" evidence="5">
    <location>
        <begin position="112"/>
        <end position="123"/>
    </location>
</feature>
<dbReference type="FunCoup" id="F0ZEZ9">
    <property type="interactions" value="195"/>
</dbReference>
<evidence type="ECO:0000256" key="3">
    <source>
        <dbReference type="ARBA" id="ARBA00022833"/>
    </source>
</evidence>
<feature type="non-terminal residue" evidence="7">
    <location>
        <position position="1"/>
    </location>
</feature>
<evidence type="ECO:0000256" key="5">
    <source>
        <dbReference type="SAM" id="MobiDB-lite"/>
    </source>
</evidence>
<feature type="non-terminal residue" evidence="7">
    <location>
        <position position="176"/>
    </location>
</feature>